<evidence type="ECO:0000259" key="3">
    <source>
        <dbReference type="PROSITE" id="PS50013"/>
    </source>
</evidence>
<proteinExistence type="predicted"/>
<feature type="compositionally biased region" description="Polar residues" evidence="2">
    <location>
        <begin position="166"/>
        <end position="181"/>
    </location>
</feature>
<dbReference type="Pfam" id="PF00385">
    <property type="entry name" value="Chromo"/>
    <property type="match status" value="1"/>
</dbReference>
<dbReference type="SMART" id="SM00298">
    <property type="entry name" value="CHROMO"/>
    <property type="match status" value="1"/>
</dbReference>
<protein>
    <submittedName>
        <fullName evidence="4">Putative chromo domain protein</fullName>
    </submittedName>
</protein>
<dbReference type="InterPro" id="IPR000953">
    <property type="entry name" value="Chromo/chromo_shadow_dom"/>
</dbReference>
<name>A0A0G2GCV5_PHACM</name>
<sequence length="1038" mass="116307">MESDTDSNYVSITSSQESDQQAEYIVEQILSEKFDDDGQRLYLVKWLGYPDERATWEPSESFCDDTLRDWEEKCKHFDGGEHPDAHKVATRMHEYEFEKQWRRQRRLQKRKRLALAKASSAYITPYEESSSARQQLQSNEAVIDVSDDKVDSGTAEPIFPSKMQDKTTPQVKLTTSVTKSIPNAPAAKSGVFSGSEKPSAAASSSARVTGADILSKSKLAPESQSKASRKAKRKLDAVENKTGTTDTMGVPQPAIEQSTNASRSTTWLNDYTVGNKGNITAKRSKTTGPTIDAAVRRGKRSTGESAPNADTLKLEPAEDLEVAVTAKHFLPASGSASGIPRETDSASVRREQQKILEGGRMLKWTSVDAADRFLSKHHKMTTESFPSAQTPQTANWNGATNTPRAIIRAKNGRSFNWGEVLVHLLIGGSLVGATRFQGFEEHPWLLKPIIKTKTPDQPELHINFADVLCIEQFTQNYKGRSIQTYEIGKAIGFGDTQHLVAEAARRLAEEGRAAMWSPKNNKFTLILCSAESPEWTKLRQNKPVRFLKADLLLIATSYLPPPSTVASQSTAQITPSETEEPRMVDAREVQARPSTRTTTHQSAVIDPRSRPTPRRESLVSGESYLEDGSLEGQEHEPSLRSPAPCSPSPMGDIPGTTKQSAKARGKRKEHEENSEDVDLNIQFRKKYNITYEDLLKGLKLSSGKIVLFFLRFDKSHMDEQRTWRRFLEANDVLPNNIYESTDKKTWDAWKNLFAQLKTAKAVIIMHTSLRYRLDDLTELSEVLRRLVSVFSVTSKSPATGRGQLFQQLFPLGGAILLTEATMVEYPVQSLEIVVWFSEKIRNKRKGTWTLFLPPSIFPWLQTKGTEANDPQLAAQYMQIYVYVRHMVPEEHRPVRMDGDSNSDAIGLNRGFDQPDDLGPIISPARLNWPRDPTEAEDSLVKLFAGWTLRESHSFRTLYVVSPRSLLQWKDYTWVRALSPIHFCKENKVVSETPKGFAVTVRAKSTTKESAPEEDAYASKSARKSKKDQQSPKDTAMSG</sequence>
<dbReference type="InterPro" id="IPR016197">
    <property type="entry name" value="Chromo-like_dom_sf"/>
</dbReference>
<organism evidence="4 5">
    <name type="scientific">Phaeomoniella chlamydospora</name>
    <name type="common">Phaeoacremonium chlamydosporum</name>
    <dbReference type="NCBI Taxonomy" id="158046"/>
    <lineage>
        <taxon>Eukaryota</taxon>
        <taxon>Fungi</taxon>
        <taxon>Dikarya</taxon>
        <taxon>Ascomycota</taxon>
        <taxon>Pezizomycotina</taxon>
        <taxon>Eurotiomycetes</taxon>
        <taxon>Chaetothyriomycetidae</taxon>
        <taxon>Phaeomoniellales</taxon>
        <taxon>Phaeomoniellaceae</taxon>
        <taxon>Phaeomoniella</taxon>
    </lineage>
</organism>
<feature type="compositionally biased region" description="Polar residues" evidence="2">
    <location>
        <begin position="564"/>
        <end position="576"/>
    </location>
</feature>
<evidence type="ECO:0000313" key="4">
    <source>
        <dbReference type="EMBL" id="KKY14905.1"/>
    </source>
</evidence>
<evidence type="ECO:0000256" key="2">
    <source>
        <dbReference type="SAM" id="MobiDB-lite"/>
    </source>
</evidence>
<feature type="region of interest" description="Disordered" evidence="2">
    <location>
        <begin position="562"/>
        <end position="675"/>
    </location>
</feature>
<dbReference type="CDD" id="cd18966">
    <property type="entry name" value="chromodomain"/>
    <property type="match status" value="1"/>
</dbReference>
<evidence type="ECO:0000256" key="1">
    <source>
        <dbReference type="ARBA" id="ARBA00011353"/>
    </source>
</evidence>
<dbReference type="OrthoDB" id="1918685at2759"/>
<reference evidence="4 5" key="1">
    <citation type="submission" date="2015-05" db="EMBL/GenBank/DDBJ databases">
        <title>Distinctive expansion of gene families associated with plant cell wall degradation and secondary metabolism in the genomes of grapevine trunk pathogens.</title>
        <authorList>
            <person name="Lawrence D.P."/>
            <person name="Travadon R."/>
            <person name="Rolshausen P.E."/>
            <person name="Baumgartner K."/>
        </authorList>
    </citation>
    <scope>NUCLEOTIDE SEQUENCE [LARGE SCALE GENOMIC DNA]</scope>
    <source>
        <strain evidence="4">UCRPC4</strain>
    </source>
</reference>
<feature type="region of interest" description="Disordered" evidence="2">
    <location>
        <begin position="1001"/>
        <end position="1038"/>
    </location>
</feature>
<comment type="caution">
    <text evidence="4">The sequence shown here is derived from an EMBL/GenBank/DDBJ whole genome shotgun (WGS) entry which is preliminary data.</text>
</comment>
<feature type="compositionally biased region" description="Basic and acidic residues" evidence="2">
    <location>
        <begin position="607"/>
        <end position="617"/>
    </location>
</feature>
<dbReference type="GO" id="GO:0006338">
    <property type="term" value="P:chromatin remodeling"/>
    <property type="evidence" value="ECO:0007669"/>
    <property type="project" value="UniProtKB-ARBA"/>
</dbReference>
<feature type="domain" description="Chromo" evidence="3">
    <location>
        <begin position="24"/>
        <end position="61"/>
    </location>
</feature>
<dbReference type="AlphaFoldDB" id="A0A0G2GCV5"/>
<dbReference type="InterPro" id="IPR023780">
    <property type="entry name" value="Chromo_domain"/>
</dbReference>
<dbReference type="Proteomes" id="UP000053317">
    <property type="component" value="Unassembled WGS sequence"/>
</dbReference>
<feature type="region of interest" description="Disordered" evidence="2">
    <location>
        <begin position="141"/>
        <end position="263"/>
    </location>
</feature>
<evidence type="ECO:0000313" key="5">
    <source>
        <dbReference type="Proteomes" id="UP000053317"/>
    </source>
</evidence>
<dbReference type="PROSITE" id="PS50013">
    <property type="entry name" value="CHROMO_2"/>
    <property type="match status" value="1"/>
</dbReference>
<dbReference type="Gene3D" id="2.40.50.40">
    <property type="match status" value="1"/>
</dbReference>
<accession>A0A0G2GCV5</accession>
<keyword evidence="5" id="KW-1185">Reference proteome</keyword>
<feature type="compositionally biased region" description="Polar residues" evidence="2">
    <location>
        <begin position="592"/>
        <end position="602"/>
    </location>
</feature>
<dbReference type="EMBL" id="LCWF01000203">
    <property type="protein sequence ID" value="KKY14905.1"/>
    <property type="molecule type" value="Genomic_DNA"/>
</dbReference>
<gene>
    <name evidence="4" type="ORF">UCRPC4_g06594</name>
</gene>
<comment type="subunit">
    <text evidence="1">Component of the NuA4 histone acetyltransferase complex.</text>
</comment>
<dbReference type="SUPFAM" id="SSF54160">
    <property type="entry name" value="Chromo domain-like"/>
    <property type="match status" value="1"/>
</dbReference>
<reference evidence="4 5" key="2">
    <citation type="submission" date="2015-05" db="EMBL/GenBank/DDBJ databases">
        <authorList>
            <person name="Morales-Cruz A."/>
            <person name="Amrine K.C."/>
            <person name="Cantu D."/>
        </authorList>
    </citation>
    <scope>NUCLEOTIDE SEQUENCE [LARGE SCALE GENOMIC DNA]</scope>
    <source>
        <strain evidence="4">UCRPC4</strain>
    </source>
</reference>
<feature type="compositionally biased region" description="Basic and acidic residues" evidence="2">
    <location>
        <begin position="579"/>
        <end position="590"/>
    </location>
</feature>